<sequence length="85" mass="9716">MKQHTRKLLLRKYAVILLLSVLSLLYLYLGDWLFGYGLDNIGYIFNYLLYTASEKLSAAVLVLCMIVPDAVYWIRGTQPGRGAEK</sequence>
<proteinExistence type="predicted"/>
<dbReference type="KEGG" id="pbd:PBOR_15630"/>
<evidence type="ECO:0000256" key="1">
    <source>
        <dbReference type="SAM" id="Phobius"/>
    </source>
</evidence>
<reference evidence="2" key="1">
    <citation type="submission" date="2014-08" db="EMBL/GenBank/DDBJ databases">
        <title>Comparative genomics of the Paenibacillus odorifer group.</title>
        <authorList>
            <person name="den Bakker H.C."/>
            <person name="Tsai Y.-C.Y.-C."/>
            <person name="Martin N."/>
            <person name="Korlach J."/>
            <person name="Wiedmann M."/>
        </authorList>
    </citation>
    <scope>NUCLEOTIDE SEQUENCE [LARGE SCALE GENOMIC DNA]</scope>
    <source>
        <strain evidence="2">DSM 13188</strain>
    </source>
</reference>
<dbReference type="OrthoDB" id="2666231at2"/>
<accession>A0A089LDL7</accession>
<keyword evidence="1" id="KW-0472">Membrane</keyword>
<feature type="transmembrane region" description="Helical" evidence="1">
    <location>
        <begin position="12"/>
        <end position="29"/>
    </location>
</feature>
<name>A0A089LDL7_PAEBO</name>
<protein>
    <submittedName>
        <fullName evidence="2">Uncharacterized protein</fullName>
    </submittedName>
</protein>
<dbReference type="AlphaFoldDB" id="A0A089LDL7"/>
<dbReference type="HOGENOM" id="CLU_2509526_0_0_9"/>
<evidence type="ECO:0000313" key="3">
    <source>
        <dbReference type="Proteomes" id="UP000029518"/>
    </source>
</evidence>
<feature type="transmembrane region" description="Helical" evidence="1">
    <location>
        <begin position="56"/>
        <end position="74"/>
    </location>
</feature>
<gene>
    <name evidence="2" type="ORF">PBOR_15630</name>
</gene>
<keyword evidence="1" id="KW-0812">Transmembrane</keyword>
<dbReference type="EMBL" id="CP009285">
    <property type="protein sequence ID" value="AIQ58200.1"/>
    <property type="molecule type" value="Genomic_DNA"/>
</dbReference>
<organism evidence="2 3">
    <name type="scientific">Paenibacillus borealis</name>
    <dbReference type="NCBI Taxonomy" id="160799"/>
    <lineage>
        <taxon>Bacteria</taxon>
        <taxon>Bacillati</taxon>
        <taxon>Bacillota</taxon>
        <taxon>Bacilli</taxon>
        <taxon>Bacillales</taxon>
        <taxon>Paenibacillaceae</taxon>
        <taxon>Paenibacillus</taxon>
    </lineage>
</organism>
<dbReference type="RefSeq" id="WP_042212898.1">
    <property type="nucleotide sequence ID" value="NZ_CP009285.1"/>
</dbReference>
<evidence type="ECO:0000313" key="2">
    <source>
        <dbReference type="EMBL" id="AIQ58200.1"/>
    </source>
</evidence>
<keyword evidence="3" id="KW-1185">Reference proteome</keyword>
<keyword evidence="1" id="KW-1133">Transmembrane helix</keyword>
<dbReference type="Proteomes" id="UP000029518">
    <property type="component" value="Chromosome"/>
</dbReference>